<dbReference type="Proteomes" id="UP001190700">
    <property type="component" value="Unassembled WGS sequence"/>
</dbReference>
<keyword evidence="2" id="KW-0812">Transmembrane</keyword>
<feature type="transmembrane region" description="Helical" evidence="2">
    <location>
        <begin position="273"/>
        <end position="291"/>
    </location>
</feature>
<organism evidence="3 4">
    <name type="scientific">Cymbomonas tetramitiformis</name>
    <dbReference type="NCBI Taxonomy" id="36881"/>
    <lineage>
        <taxon>Eukaryota</taxon>
        <taxon>Viridiplantae</taxon>
        <taxon>Chlorophyta</taxon>
        <taxon>Pyramimonadophyceae</taxon>
        <taxon>Pyramimonadales</taxon>
        <taxon>Pyramimonadaceae</taxon>
        <taxon>Cymbomonas</taxon>
    </lineage>
</organism>
<dbReference type="AlphaFoldDB" id="A0AAE0FDZ3"/>
<evidence type="ECO:0000256" key="1">
    <source>
        <dbReference type="SAM" id="MobiDB-lite"/>
    </source>
</evidence>
<protein>
    <submittedName>
        <fullName evidence="3">Uncharacterized protein</fullName>
    </submittedName>
</protein>
<feature type="region of interest" description="Disordered" evidence="1">
    <location>
        <begin position="502"/>
        <end position="536"/>
    </location>
</feature>
<evidence type="ECO:0000313" key="4">
    <source>
        <dbReference type="Proteomes" id="UP001190700"/>
    </source>
</evidence>
<keyword evidence="4" id="KW-1185">Reference proteome</keyword>
<feature type="region of interest" description="Disordered" evidence="1">
    <location>
        <begin position="578"/>
        <end position="615"/>
    </location>
</feature>
<evidence type="ECO:0000313" key="3">
    <source>
        <dbReference type="EMBL" id="KAK3257638.1"/>
    </source>
</evidence>
<feature type="transmembrane region" description="Helical" evidence="2">
    <location>
        <begin position="241"/>
        <end position="261"/>
    </location>
</feature>
<keyword evidence="2" id="KW-1133">Transmembrane helix</keyword>
<proteinExistence type="predicted"/>
<comment type="caution">
    <text evidence="3">The sequence shown here is derived from an EMBL/GenBank/DDBJ whole genome shotgun (WGS) entry which is preliminary data.</text>
</comment>
<evidence type="ECO:0000256" key="2">
    <source>
        <dbReference type="SAM" id="Phobius"/>
    </source>
</evidence>
<name>A0AAE0FDZ3_9CHLO</name>
<accession>A0AAE0FDZ3</accession>
<dbReference type="EMBL" id="LGRX02020291">
    <property type="protein sequence ID" value="KAK3257638.1"/>
    <property type="molecule type" value="Genomic_DNA"/>
</dbReference>
<sequence>MAELRALLRGRSQAQLESLEDAGDVVPSVPASHLRECLVRAWGMRHRLQRAWHWRWLAYRTAWDDVRLELEERGPAPASPHEEARPPTIARLIEEDEAGRAHARERLRKPFTKEVNELIDHDDPGQRRLLVQQLLDWAVTEKALCGVGQCHRGTWAHNSERIPEAMASASEGRERLRAHPWRVQRGALHQLPESQRREVVACARVGFIFSMYNVDVWWYEIFDLGRKLLLTGLMIYINNGTVTQIAVSIIVCEAMVLMNIAIAPIRLLVVNRAFNLALAELVAVLFLGLLLEVDAVAEADAEATLFSAFCYLLAGLIFLCPTMLVLHFFVPCPLNSGRTRAAWHACRAALLRSLPAAHTSPAFQGRGCSDHFPALSEGEPSSFAVLDRTAALAKGRRAAVELGWLAPGEDSDDCFISSAESDIDGAKSAIPPLLRNPVAPTPLEMTDAVESVPNGFAVVHTLSGLQGPPEVPETSHDASAPRDEVVAGPAAGSVEMRIIGAASPQSNGGTRSGGWSAEPGASSRKHQHPEDPRILRTTAPTVLEDVDETSEVVGTLERPGFRRLQPLSLYHLVARARSMSGAPAEQPDSNPFQQKLPWTDGASVAWGRNHSQDYP</sequence>
<gene>
    <name evidence="3" type="ORF">CYMTET_33286</name>
</gene>
<reference evidence="3 4" key="1">
    <citation type="journal article" date="2015" name="Genome Biol. Evol.">
        <title>Comparative Genomics of a Bacterivorous Green Alga Reveals Evolutionary Causalities and Consequences of Phago-Mixotrophic Mode of Nutrition.</title>
        <authorList>
            <person name="Burns J.A."/>
            <person name="Paasch A."/>
            <person name="Narechania A."/>
            <person name="Kim E."/>
        </authorList>
    </citation>
    <scope>NUCLEOTIDE SEQUENCE [LARGE SCALE GENOMIC DNA]</scope>
    <source>
        <strain evidence="3 4">PLY_AMNH</strain>
    </source>
</reference>
<feature type="transmembrane region" description="Helical" evidence="2">
    <location>
        <begin position="303"/>
        <end position="330"/>
    </location>
</feature>
<feature type="region of interest" description="Disordered" evidence="1">
    <location>
        <begin position="463"/>
        <end position="483"/>
    </location>
</feature>
<feature type="compositionally biased region" description="Basic and acidic residues" evidence="1">
    <location>
        <begin position="473"/>
        <end position="483"/>
    </location>
</feature>
<keyword evidence="2" id="KW-0472">Membrane</keyword>